<dbReference type="PRINTS" id="PR00722">
    <property type="entry name" value="CHYMOTRYPSIN"/>
</dbReference>
<name>A0ABN8MSD4_9CNID</name>
<dbReference type="Pfam" id="PF00754">
    <property type="entry name" value="F5_F8_type_C"/>
    <property type="match status" value="1"/>
</dbReference>
<organism evidence="5 6">
    <name type="scientific">Porites evermanni</name>
    <dbReference type="NCBI Taxonomy" id="104178"/>
    <lineage>
        <taxon>Eukaryota</taxon>
        <taxon>Metazoa</taxon>
        <taxon>Cnidaria</taxon>
        <taxon>Anthozoa</taxon>
        <taxon>Hexacorallia</taxon>
        <taxon>Scleractinia</taxon>
        <taxon>Fungiina</taxon>
        <taxon>Poritidae</taxon>
        <taxon>Porites</taxon>
    </lineage>
</organism>
<reference evidence="5 6" key="1">
    <citation type="submission" date="2022-05" db="EMBL/GenBank/DDBJ databases">
        <authorList>
            <consortium name="Genoscope - CEA"/>
            <person name="William W."/>
        </authorList>
    </citation>
    <scope>NUCLEOTIDE SEQUENCE [LARGE SCALE GENOMIC DNA]</scope>
</reference>
<dbReference type="Gene3D" id="2.60.120.260">
    <property type="entry name" value="Galactose-binding domain-like"/>
    <property type="match status" value="1"/>
</dbReference>
<comment type="caution">
    <text evidence="5">The sequence shown here is derived from an EMBL/GenBank/DDBJ whole genome shotgun (WGS) entry which is preliminary data.</text>
</comment>
<dbReference type="InterPro" id="IPR001314">
    <property type="entry name" value="Peptidase_S1A"/>
</dbReference>
<evidence type="ECO:0000256" key="2">
    <source>
        <dbReference type="RuleBase" id="RU363034"/>
    </source>
</evidence>
<dbReference type="InterPro" id="IPR009003">
    <property type="entry name" value="Peptidase_S1_PA"/>
</dbReference>
<dbReference type="InterPro" id="IPR033116">
    <property type="entry name" value="TRYPSIN_SER"/>
</dbReference>
<dbReference type="PANTHER" id="PTHR24252">
    <property type="entry name" value="ACROSIN-RELATED"/>
    <property type="match status" value="1"/>
</dbReference>
<feature type="domain" description="Peptidase S1" evidence="4">
    <location>
        <begin position="437"/>
        <end position="677"/>
    </location>
</feature>
<accession>A0ABN8MSD4</accession>
<dbReference type="PROSITE" id="PS00135">
    <property type="entry name" value="TRYPSIN_SER"/>
    <property type="match status" value="4"/>
</dbReference>
<keyword evidence="2" id="KW-0378">Hydrolase</keyword>
<evidence type="ECO:0000313" key="5">
    <source>
        <dbReference type="EMBL" id="CAH3032837.1"/>
    </source>
</evidence>
<dbReference type="Gene3D" id="2.40.10.10">
    <property type="entry name" value="Trypsin-like serine proteases"/>
    <property type="match status" value="4"/>
</dbReference>
<dbReference type="EMBL" id="CALNXI010000682">
    <property type="protein sequence ID" value="CAH3032837.1"/>
    <property type="molecule type" value="Genomic_DNA"/>
</dbReference>
<dbReference type="InterPro" id="IPR008979">
    <property type="entry name" value="Galactose-bd-like_sf"/>
</dbReference>
<dbReference type="InterPro" id="IPR001254">
    <property type="entry name" value="Trypsin_dom"/>
</dbReference>
<dbReference type="PROSITE" id="PS00134">
    <property type="entry name" value="TRYPSIN_HIS"/>
    <property type="match status" value="1"/>
</dbReference>
<dbReference type="SUPFAM" id="SSF50494">
    <property type="entry name" value="Trypsin-like serine proteases"/>
    <property type="match status" value="4"/>
</dbReference>
<dbReference type="SMART" id="SM00020">
    <property type="entry name" value="Tryp_SPc"/>
    <property type="match status" value="4"/>
</dbReference>
<keyword evidence="6" id="KW-1185">Reference proteome</keyword>
<dbReference type="CDD" id="cd00190">
    <property type="entry name" value="Tryp_SPc"/>
    <property type="match status" value="4"/>
</dbReference>
<dbReference type="PROSITE" id="PS50022">
    <property type="entry name" value="FA58C_3"/>
    <property type="match status" value="1"/>
</dbReference>
<protein>
    <submittedName>
        <fullName evidence="5">Uncharacterized protein</fullName>
    </submittedName>
</protein>
<dbReference type="Proteomes" id="UP001159427">
    <property type="component" value="Unassembled WGS sequence"/>
</dbReference>
<sequence length="1205" mass="134260">ITFLNKSISFTGSSCNEGLGMQNYWIQNADITASSIRDFFHDPGKARLHGNSAWMPSAQNEEQFLQIYFKGGTNVSAVAFQGHPNYEYWVTRYKLSFSLDGKTWEELSEVFTLVRDNKDEVITSQLPELKNVRFVRVYPTEWYGAIAIRMEIYGCMKEFANCGNRVLTNHHSRQKRIVGGKIAEPNSWPWQVEIIENGTKHFCGGSIIHPQWILTAAHCADPFYSTTVKEIRLGEHNRVKLEGYEEIMEGNRYYIHPGFKIDRPTAESPGDYDVALYHLKRPATFYSKVSPVCLPDEDSTVPEDIGRMCFVTGWGHSMENGTYSEVLQENQVPIVSRQECNKEESYNGKVHERYLCAGYQEGGMDACQGDSGGPLVCQDSAGKWVLAGVVTWGEGCARPHKYGVYADVRRFLPFIESTIYGYPKCGIRPVQSQISRIIGGREARPNSWPWQVDLLVNGTAHLCGGSLIGSSWVVTSGHCFFLYDKPSQWQIRVGEHNESKFEGYEEKIDIANITIHPGFQLGSKNYTGDYDIAIIKLKRPAVFHKRVHSICLPDMKTSFSAGKTCFATGWGKQQENASAYSEVLREVEVNLVSKEVCNSNISYRGGINERYFCAGFPEGGKDACYGDSGGPLACQKEDGSFVLTGVVSWGTGCARANKYGVYLDVRYMLPFIENTLYGHPSCGIRPVQSQISRIIGGREARPNSWPWQVDLLVNGTAHLCGGSLIGSSWVVTSGHCFFLYDKPSQWQIRVGEHNESKFEGYEEKIDIANITIHPGFQLGSKNYTGDYDIAIIKLKRPAVFHKRVHSICLPDMKTSFSAGKTCFATGWGKQQENASAYSEVLREVEVNLVSKEVCNSNISYRGGINERYFCAGFPEGGKDACYGDSGGPLACQKEDGSFVLTGVVSWGTGCARANKYGVYLDVRYMLPFIENTLYGHPSCGIRPVQSQISRIIGGREARPNSWPWQVDLLVNGTAHLCGGSLIGSSWVVTSGHCFFLYDKPSQWQIRVGEHNESKFEGYEEKIDIANITIHPGFQLGSKNYTGDYDIAIIKLKRPAVFHKRVHSICLPDMKTSFSAGKTCFATGWGKQQENASAYSEVLREVEVNLVSKEVCNSNISYRGGINERYFCAGFPEGGKDACYGDSGGPLACQKEDGSFVLTGVVSWGTGCARANKYGVYLDVRYMLPFIENTLYGKSQQVICVFLNSH</sequence>
<feature type="domain" description="Peptidase S1" evidence="4">
    <location>
        <begin position="951"/>
        <end position="1191"/>
    </location>
</feature>
<evidence type="ECO:0000313" key="6">
    <source>
        <dbReference type="Proteomes" id="UP001159427"/>
    </source>
</evidence>
<dbReference type="SMART" id="SM00231">
    <property type="entry name" value="FA58C"/>
    <property type="match status" value="1"/>
</dbReference>
<keyword evidence="2" id="KW-0720">Serine protease</keyword>
<feature type="domain" description="F5/8 type C" evidence="3">
    <location>
        <begin position="15"/>
        <end position="155"/>
    </location>
</feature>
<evidence type="ECO:0000256" key="1">
    <source>
        <dbReference type="ARBA" id="ARBA00023157"/>
    </source>
</evidence>
<evidence type="ECO:0000259" key="4">
    <source>
        <dbReference type="PROSITE" id="PS50240"/>
    </source>
</evidence>
<keyword evidence="2" id="KW-0645">Protease</keyword>
<dbReference type="PROSITE" id="PS50240">
    <property type="entry name" value="TRYPSIN_DOM"/>
    <property type="match status" value="4"/>
</dbReference>
<gene>
    <name evidence="5" type="ORF">PEVE_00039121</name>
</gene>
<dbReference type="InterPro" id="IPR000421">
    <property type="entry name" value="FA58C"/>
</dbReference>
<proteinExistence type="predicted"/>
<dbReference type="CDD" id="cd00057">
    <property type="entry name" value="FA58C"/>
    <property type="match status" value="1"/>
</dbReference>
<dbReference type="InterPro" id="IPR018114">
    <property type="entry name" value="TRYPSIN_HIS"/>
</dbReference>
<dbReference type="SUPFAM" id="SSF49785">
    <property type="entry name" value="Galactose-binding domain-like"/>
    <property type="match status" value="1"/>
</dbReference>
<feature type="domain" description="Peptidase S1" evidence="4">
    <location>
        <begin position="694"/>
        <end position="934"/>
    </location>
</feature>
<dbReference type="Pfam" id="PF00089">
    <property type="entry name" value="Trypsin"/>
    <property type="match status" value="4"/>
</dbReference>
<feature type="domain" description="Peptidase S1" evidence="4">
    <location>
        <begin position="177"/>
        <end position="420"/>
    </location>
</feature>
<evidence type="ECO:0000259" key="3">
    <source>
        <dbReference type="PROSITE" id="PS50022"/>
    </source>
</evidence>
<keyword evidence="1" id="KW-1015">Disulfide bond</keyword>
<dbReference type="InterPro" id="IPR043504">
    <property type="entry name" value="Peptidase_S1_PA_chymotrypsin"/>
</dbReference>
<dbReference type="PANTHER" id="PTHR24252:SF7">
    <property type="entry name" value="HYALIN"/>
    <property type="match status" value="1"/>
</dbReference>
<feature type="non-terminal residue" evidence="5">
    <location>
        <position position="1"/>
    </location>
</feature>